<comment type="catalytic activity">
    <reaction evidence="16">
        <text>2 R'C(R)SH + O2 = R'C(R)S-S(R)CR' + H2O2</text>
        <dbReference type="Rhea" id="RHEA:17357"/>
        <dbReference type="ChEBI" id="CHEBI:15379"/>
        <dbReference type="ChEBI" id="CHEBI:16240"/>
        <dbReference type="ChEBI" id="CHEBI:16520"/>
        <dbReference type="ChEBI" id="CHEBI:17412"/>
        <dbReference type="EC" id="1.8.3.2"/>
    </reaction>
</comment>
<dbReference type="PANTHER" id="PTHR43452:SF30">
    <property type="entry name" value="PYRUVATE DECARBOXYLASE ISOZYME 1-RELATED"/>
    <property type="match status" value="1"/>
</dbReference>
<dbReference type="SUPFAM" id="SSF69000">
    <property type="entry name" value="FAD-dependent thiol oxidase"/>
    <property type="match status" value="1"/>
</dbReference>
<dbReference type="InterPro" id="IPR047214">
    <property type="entry name" value="TPP_PDC_IPDC"/>
</dbReference>
<dbReference type="InterPro" id="IPR011766">
    <property type="entry name" value="TPP_enzyme_TPP-bd"/>
</dbReference>
<dbReference type="Gene3D" id="3.40.50.1220">
    <property type="entry name" value="TPP-binding domain"/>
    <property type="match status" value="1"/>
</dbReference>
<dbReference type="GO" id="GO:0015035">
    <property type="term" value="F:protein-disulfide reductase activity"/>
    <property type="evidence" value="ECO:0007669"/>
    <property type="project" value="UniProtKB-ARBA"/>
</dbReference>
<evidence type="ECO:0000256" key="14">
    <source>
        <dbReference type="ARBA" id="ARBA00023157"/>
    </source>
</evidence>
<organism evidence="19 20">
    <name type="scientific">Cercophora scortea</name>
    <dbReference type="NCBI Taxonomy" id="314031"/>
    <lineage>
        <taxon>Eukaryota</taxon>
        <taxon>Fungi</taxon>
        <taxon>Dikarya</taxon>
        <taxon>Ascomycota</taxon>
        <taxon>Pezizomycotina</taxon>
        <taxon>Sordariomycetes</taxon>
        <taxon>Sordariomycetidae</taxon>
        <taxon>Sordariales</taxon>
        <taxon>Lasiosphaeriaceae</taxon>
        <taxon>Cercophora</taxon>
    </lineage>
</organism>
<keyword evidence="15" id="KW-0456">Lyase</keyword>
<dbReference type="Pfam" id="PF04777">
    <property type="entry name" value="Evr1_Alr"/>
    <property type="match status" value="1"/>
</dbReference>
<comment type="cofactor">
    <cofactor evidence="2">
        <name>thiamine diphosphate</name>
        <dbReference type="ChEBI" id="CHEBI:58937"/>
    </cofactor>
</comment>
<evidence type="ECO:0000256" key="16">
    <source>
        <dbReference type="RuleBase" id="RU371123"/>
    </source>
</evidence>
<comment type="catalytic activity">
    <reaction evidence="1">
        <text>a 2-oxocarboxylate + H(+) = an aldehyde + CO2</text>
        <dbReference type="Rhea" id="RHEA:11628"/>
        <dbReference type="ChEBI" id="CHEBI:15378"/>
        <dbReference type="ChEBI" id="CHEBI:16526"/>
        <dbReference type="ChEBI" id="CHEBI:17478"/>
        <dbReference type="ChEBI" id="CHEBI:35179"/>
        <dbReference type="EC" id="4.1.1.1"/>
    </reaction>
</comment>
<keyword evidence="11 16" id="KW-0560">Oxidoreductase</keyword>
<dbReference type="AlphaFoldDB" id="A0AAE0M662"/>
<keyword evidence="12" id="KW-0786">Thiamine pyrophosphate</keyword>
<evidence type="ECO:0000313" key="20">
    <source>
        <dbReference type="Proteomes" id="UP001286456"/>
    </source>
</evidence>
<evidence type="ECO:0000256" key="6">
    <source>
        <dbReference type="ARBA" id="ARBA00022630"/>
    </source>
</evidence>
<dbReference type="InterPro" id="IPR029035">
    <property type="entry name" value="DHS-like_NAD/FAD-binding_dom"/>
</dbReference>
<dbReference type="PROSITE" id="PS51324">
    <property type="entry name" value="ERV_ALR"/>
    <property type="match status" value="1"/>
</dbReference>
<dbReference type="GO" id="GO:0000949">
    <property type="term" value="P:aromatic amino acid family catabolic process to alcohol via Ehrlich pathway"/>
    <property type="evidence" value="ECO:0007669"/>
    <property type="project" value="TreeGrafter"/>
</dbReference>
<dbReference type="InterPro" id="IPR036774">
    <property type="entry name" value="ERV/ALR_sulphydryl_oxid_sf"/>
</dbReference>
<evidence type="ECO:0000256" key="4">
    <source>
        <dbReference type="ARBA" id="ARBA00004569"/>
    </source>
</evidence>
<evidence type="ECO:0000313" key="19">
    <source>
        <dbReference type="EMBL" id="KAK3320028.1"/>
    </source>
</evidence>
<dbReference type="EC" id="1.8.3.2" evidence="16"/>
<evidence type="ECO:0000259" key="18">
    <source>
        <dbReference type="PROSITE" id="PS51324"/>
    </source>
</evidence>
<evidence type="ECO:0000256" key="5">
    <source>
        <dbReference type="ARBA" id="ARBA00007812"/>
    </source>
</evidence>
<evidence type="ECO:0000256" key="8">
    <source>
        <dbReference type="ARBA" id="ARBA00022793"/>
    </source>
</evidence>
<reference evidence="19" key="1">
    <citation type="journal article" date="2023" name="Mol. Phylogenet. Evol.">
        <title>Genome-scale phylogeny and comparative genomics of the fungal order Sordariales.</title>
        <authorList>
            <person name="Hensen N."/>
            <person name="Bonometti L."/>
            <person name="Westerberg I."/>
            <person name="Brannstrom I.O."/>
            <person name="Guillou S."/>
            <person name="Cros-Aarteil S."/>
            <person name="Calhoun S."/>
            <person name="Haridas S."/>
            <person name="Kuo A."/>
            <person name="Mondo S."/>
            <person name="Pangilinan J."/>
            <person name="Riley R."/>
            <person name="LaButti K."/>
            <person name="Andreopoulos B."/>
            <person name="Lipzen A."/>
            <person name="Chen C."/>
            <person name="Yan M."/>
            <person name="Daum C."/>
            <person name="Ng V."/>
            <person name="Clum A."/>
            <person name="Steindorff A."/>
            <person name="Ohm R.A."/>
            <person name="Martin F."/>
            <person name="Silar P."/>
            <person name="Natvig D.O."/>
            <person name="Lalanne C."/>
            <person name="Gautier V."/>
            <person name="Ament-Velasquez S.L."/>
            <person name="Kruys A."/>
            <person name="Hutchinson M.I."/>
            <person name="Powell A.J."/>
            <person name="Barry K."/>
            <person name="Miller A.N."/>
            <person name="Grigoriev I.V."/>
            <person name="Debuchy R."/>
            <person name="Gladieux P."/>
            <person name="Hiltunen Thoren M."/>
            <person name="Johannesson H."/>
        </authorList>
    </citation>
    <scope>NUCLEOTIDE SEQUENCE</scope>
    <source>
        <strain evidence="19">SMH4131-1</strain>
    </source>
</reference>
<evidence type="ECO:0000256" key="9">
    <source>
        <dbReference type="ARBA" id="ARBA00022827"/>
    </source>
</evidence>
<sequence length="774" mass="83654">MANETGDSQPAGASPPPPAKLPKGMVLGKDGKPCRACNEKATFSAWASQAKSLKPPLKAGAVPAAAAAAAGAAAMATPPTDCPPDKDELGRSTWTLLHSIAATYPVSPTPNEQSDIKAFMGLFAKLYPCWFCAEDFQRYMKKETVRAASRDEFGNWLCNAHNEVNKKLGKPIFDCNLWEERWRTGWKDGPGQQNMSDIRTQNLQKPVAVAEYLFTRLHQIGIRSVHGVPGDFNLVALDYIPQAGLKWVGSVNELNAAYAADGYARAKGISAIVTTFGVGELSALNGIAGAHAEHIPVVHIVGCPSTVSQKNGMLLHHTLGNGDFHVFAEMSAHVSCEVAKLTHPGEIAAQIDHALRECWVRSRPAYIWLPTDMVEKQVEGARLDAEIDLAEEGNGDNVEREDYVVDVVLRSLHDAKRPVILVDACAIRHRVLGEVEGLIAKTGLPVYVTPMGKGAVDETAPTYGGVYAGSASQPAVAAGVEGADLVLSIGSLKSDFNTAGFSYRTSRLNTIDLHSTHCVVRYSEYPGVAMRGVLRKVTERVDASKLARNTTPVAPVVNAVEENRDDSKTVTQAWFWPRLGEFLKPGDIVVTETGTANFGIWETKFPAGVTGLSQVFWGSIGWAVGAAQGAALAAKDLGLDERTILLVGDGSFQLTAQEISTMIRHKLRVTVFLINNEGFTIERYIHGMTAEYNDIARWNYTALPAAFGASGKQAKTFKIKTKAELERLLTNKEFAQANGMQFVELFMPREDAPRGLRITAEIAAEKSADSETAE</sequence>
<keyword evidence="10" id="KW-0460">Magnesium</keyword>
<evidence type="ECO:0000256" key="11">
    <source>
        <dbReference type="ARBA" id="ARBA00023002"/>
    </source>
</evidence>
<dbReference type="InterPro" id="IPR012001">
    <property type="entry name" value="Thiamin_PyroP_enz_TPP-bd_dom"/>
</dbReference>
<dbReference type="Gene3D" id="1.20.120.310">
    <property type="entry name" value="ERV/ALR sulfhydryl oxidase domain"/>
    <property type="match status" value="1"/>
</dbReference>
<keyword evidence="8" id="KW-0210">Decarboxylase</keyword>
<dbReference type="GO" id="GO:0005829">
    <property type="term" value="C:cytosol"/>
    <property type="evidence" value="ECO:0007669"/>
    <property type="project" value="TreeGrafter"/>
</dbReference>
<dbReference type="GO" id="GO:0016972">
    <property type="term" value="F:thiol oxidase activity"/>
    <property type="evidence" value="ECO:0007669"/>
    <property type="project" value="UniProtKB-EC"/>
</dbReference>
<dbReference type="GO" id="GO:0004737">
    <property type="term" value="F:pyruvate decarboxylase activity"/>
    <property type="evidence" value="ECO:0007669"/>
    <property type="project" value="UniProtKB-EC"/>
</dbReference>
<dbReference type="InterPro" id="IPR029061">
    <property type="entry name" value="THDP-binding"/>
</dbReference>
<protein>
    <recommendedName>
        <fullName evidence="16">Sulfhydryl oxidase</fullName>
        <ecNumber evidence="16">1.8.3.2</ecNumber>
    </recommendedName>
</protein>
<accession>A0AAE0M662</accession>
<dbReference type="GO" id="GO:0005634">
    <property type="term" value="C:nucleus"/>
    <property type="evidence" value="ECO:0007669"/>
    <property type="project" value="TreeGrafter"/>
</dbReference>
<keyword evidence="20" id="KW-1185">Reference proteome</keyword>
<evidence type="ECO:0000256" key="13">
    <source>
        <dbReference type="ARBA" id="ARBA00023128"/>
    </source>
</evidence>
<evidence type="ECO:0000256" key="10">
    <source>
        <dbReference type="ARBA" id="ARBA00022842"/>
    </source>
</evidence>
<dbReference type="EMBL" id="JAUEPO010000006">
    <property type="protein sequence ID" value="KAK3320028.1"/>
    <property type="molecule type" value="Genomic_DNA"/>
</dbReference>
<feature type="region of interest" description="Disordered" evidence="17">
    <location>
        <begin position="1"/>
        <end position="27"/>
    </location>
</feature>
<dbReference type="InterPro" id="IPR012110">
    <property type="entry name" value="PDC/IPDC-like"/>
</dbReference>
<dbReference type="SUPFAM" id="SSF52467">
    <property type="entry name" value="DHS-like NAD/FAD-binding domain"/>
    <property type="match status" value="1"/>
</dbReference>
<keyword evidence="9 16" id="KW-0274">FAD</keyword>
<feature type="domain" description="ERV/ALR sulfhydryl oxidase" evidence="18">
    <location>
        <begin position="82"/>
        <end position="182"/>
    </location>
</feature>
<comment type="cofactor">
    <cofactor evidence="3 16">
        <name>FAD</name>
        <dbReference type="ChEBI" id="CHEBI:57692"/>
    </cofactor>
</comment>
<dbReference type="Pfam" id="PF02775">
    <property type="entry name" value="TPP_enzyme_C"/>
    <property type="match status" value="1"/>
</dbReference>
<dbReference type="FunFam" id="3.40.50.970:FF:000019">
    <property type="entry name" value="Pyruvate decarboxylase isozyme"/>
    <property type="match status" value="1"/>
</dbReference>
<dbReference type="GO" id="GO:0000287">
    <property type="term" value="F:magnesium ion binding"/>
    <property type="evidence" value="ECO:0007669"/>
    <property type="project" value="InterPro"/>
</dbReference>
<dbReference type="PANTHER" id="PTHR43452">
    <property type="entry name" value="PYRUVATE DECARBOXYLASE"/>
    <property type="match status" value="1"/>
</dbReference>
<evidence type="ECO:0000256" key="15">
    <source>
        <dbReference type="ARBA" id="ARBA00023239"/>
    </source>
</evidence>
<dbReference type="Proteomes" id="UP001286456">
    <property type="component" value="Unassembled WGS sequence"/>
</dbReference>
<keyword evidence="13" id="KW-0496">Mitochondrion</keyword>
<comment type="similarity">
    <text evidence="5">Belongs to the TPP enzyme family.</text>
</comment>
<dbReference type="CDD" id="cd02005">
    <property type="entry name" value="TPP_PDC_IPDC"/>
    <property type="match status" value="1"/>
</dbReference>
<dbReference type="Pfam" id="PF02776">
    <property type="entry name" value="TPP_enzyme_N"/>
    <property type="match status" value="1"/>
</dbReference>
<dbReference type="SUPFAM" id="SSF52518">
    <property type="entry name" value="Thiamin diphosphate-binding fold (THDP-binding)"/>
    <property type="match status" value="2"/>
</dbReference>
<dbReference type="Pfam" id="PF00205">
    <property type="entry name" value="TPP_enzyme_M"/>
    <property type="match status" value="1"/>
</dbReference>
<dbReference type="FunFam" id="3.40.50.970:FF:000024">
    <property type="entry name" value="Pyruvate decarboxylase isozyme"/>
    <property type="match status" value="1"/>
</dbReference>
<evidence type="ECO:0000256" key="7">
    <source>
        <dbReference type="ARBA" id="ARBA00022723"/>
    </source>
</evidence>
<comment type="subcellular location">
    <subcellularLocation>
        <location evidence="4">Mitochondrion intermembrane space</location>
    </subcellularLocation>
</comment>
<dbReference type="GO" id="GO:0030976">
    <property type="term" value="F:thiamine pyrophosphate binding"/>
    <property type="evidence" value="ECO:0007669"/>
    <property type="project" value="InterPro"/>
</dbReference>
<dbReference type="Gene3D" id="3.40.50.970">
    <property type="match status" value="2"/>
</dbReference>
<dbReference type="InterPro" id="IPR012000">
    <property type="entry name" value="Thiamin_PyroP_enz_cen_dom"/>
</dbReference>
<dbReference type="InterPro" id="IPR017905">
    <property type="entry name" value="ERV/ALR_sulphydryl_oxidase"/>
</dbReference>
<proteinExistence type="inferred from homology"/>
<keyword evidence="7" id="KW-0479">Metal-binding</keyword>
<evidence type="ECO:0000256" key="12">
    <source>
        <dbReference type="ARBA" id="ARBA00023052"/>
    </source>
</evidence>
<dbReference type="FunFam" id="1.20.120.310:FF:000003">
    <property type="entry name" value="Sulfhydryl oxidase"/>
    <property type="match status" value="1"/>
</dbReference>
<keyword evidence="14" id="KW-1015">Disulfide bond</keyword>
<evidence type="ECO:0000256" key="17">
    <source>
        <dbReference type="SAM" id="MobiDB-lite"/>
    </source>
</evidence>
<evidence type="ECO:0000256" key="1">
    <source>
        <dbReference type="ARBA" id="ARBA00001041"/>
    </source>
</evidence>
<evidence type="ECO:0000256" key="3">
    <source>
        <dbReference type="ARBA" id="ARBA00001974"/>
    </source>
</evidence>
<keyword evidence="6 16" id="KW-0285">Flavoprotein</keyword>
<dbReference type="InterPro" id="IPR047213">
    <property type="entry name" value="TPP_PYR_PDC_IPDC-like"/>
</dbReference>
<reference evidence="19" key="2">
    <citation type="submission" date="2023-06" db="EMBL/GenBank/DDBJ databases">
        <authorList>
            <consortium name="Lawrence Berkeley National Laboratory"/>
            <person name="Haridas S."/>
            <person name="Hensen N."/>
            <person name="Bonometti L."/>
            <person name="Westerberg I."/>
            <person name="Brannstrom I.O."/>
            <person name="Guillou S."/>
            <person name="Cros-Aarteil S."/>
            <person name="Calhoun S."/>
            <person name="Kuo A."/>
            <person name="Mondo S."/>
            <person name="Pangilinan J."/>
            <person name="Riley R."/>
            <person name="Labutti K."/>
            <person name="Andreopoulos B."/>
            <person name="Lipzen A."/>
            <person name="Chen C."/>
            <person name="Yanf M."/>
            <person name="Daum C."/>
            <person name="Ng V."/>
            <person name="Clum A."/>
            <person name="Steindorff A."/>
            <person name="Ohm R."/>
            <person name="Martin F."/>
            <person name="Silar P."/>
            <person name="Natvig D."/>
            <person name="Lalanne C."/>
            <person name="Gautier V."/>
            <person name="Ament-Velasquez S.L."/>
            <person name="Kruys A."/>
            <person name="Hutchinson M.I."/>
            <person name="Powell A.J."/>
            <person name="Barry K."/>
            <person name="Miller A.N."/>
            <person name="Grigoriev I.V."/>
            <person name="Debuchy R."/>
            <person name="Gladieux P."/>
            <person name="Thoren M.H."/>
            <person name="Johannesson H."/>
        </authorList>
    </citation>
    <scope>NUCLEOTIDE SEQUENCE</scope>
    <source>
        <strain evidence="19">SMH4131-1</strain>
    </source>
</reference>
<name>A0AAE0M662_9PEZI</name>
<evidence type="ECO:0000256" key="2">
    <source>
        <dbReference type="ARBA" id="ARBA00001964"/>
    </source>
</evidence>
<comment type="caution">
    <text evidence="19">The sequence shown here is derived from an EMBL/GenBank/DDBJ whole genome shotgun (WGS) entry which is preliminary data.</text>
</comment>
<dbReference type="CDD" id="cd07038">
    <property type="entry name" value="TPP_PYR_PDC_IPDC_like"/>
    <property type="match status" value="1"/>
</dbReference>
<dbReference type="GO" id="GO:0005758">
    <property type="term" value="C:mitochondrial intermembrane space"/>
    <property type="evidence" value="ECO:0007669"/>
    <property type="project" value="UniProtKB-SubCell"/>
</dbReference>
<gene>
    <name evidence="19" type="ORF">B0T19DRAFT_362340</name>
</gene>